<dbReference type="InterPro" id="IPR027365">
    <property type="entry name" value="GNAT_acetyltra_YdfB-like"/>
</dbReference>
<proteinExistence type="predicted"/>
<gene>
    <name evidence="1" type="ORF">PB01_08980</name>
</gene>
<dbReference type="Proteomes" id="UP000325517">
    <property type="component" value="Chromosome"/>
</dbReference>
<dbReference type="Gene3D" id="3.40.630.30">
    <property type="match status" value="1"/>
</dbReference>
<dbReference type="AlphaFoldDB" id="A0A5J6SQ84"/>
<dbReference type="OrthoDB" id="7054616at2"/>
<sequence length="276" mass="31629">MILELDKAEYSKCRNLLNEQGQLEAIAVVERINPGRIFVDNINNPASGLIWLGNNDGFIFFGSEQNEGFNNGLNHFINKVIIPEAKKVQLKWFEGIGNHEKWDNIIEKVFEHRKLDTWNQRVYSLQLGDYKGHSEPIIDQGYKVIKISDTVLENSDNSIINIGFLQSKILDFWSSTETFISKGMGYCIIHQNEVVSICFSGFVVGNVHCIDIETLEAHQRKKLAQRVVHSFVKDCLKKNIVPYWDCMEMNKPSVAVAENMGFGNIFNYVGYQFLLE</sequence>
<dbReference type="SUPFAM" id="SSF55729">
    <property type="entry name" value="Acyl-CoA N-acyltransferases (Nat)"/>
    <property type="match status" value="1"/>
</dbReference>
<dbReference type="PANTHER" id="PTHR31143">
    <property type="match status" value="1"/>
</dbReference>
<dbReference type="KEGG" id="psyo:PB01_08980"/>
<organism evidence="1 2">
    <name type="scientific">Psychrobacillus glaciei</name>
    <dbReference type="NCBI Taxonomy" id="2283160"/>
    <lineage>
        <taxon>Bacteria</taxon>
        <taxon>Bacillati</taxon>
        <taxon>Bacillota</taxon>
        <taxon>Bacilli</taxon>
        <taxon>Bacillales</taxon>
        <taxon>Bacillaceae</taxon>
        <taxon>Psychrobacillus</taxon>
    </lineage>
</organism>
<name>A0A5J6SQ84_9BACI</name>
<dbReference type="PANTHER" id="PTHR31143:SF2">
    <property type="entry name" value="FR47-LIKE DOMAIN-CONTAINING PROTEIN-RELATED"/>
    <property type="match status" value="1"/>
</dbReference>
<accession>A0A5J6SQ84</accession>
<keyword evidence="1" id="KW-0808">Transferase</keyword>
<evidence type="ECO:0000313" key="2">
    <source>
        <dbReference type="Proteomes" id="UP000325517"/>
    </source>
</evidence>
<protein>
    <submittedName>
        <fullName evidence="1">GNAT family N-acetyltransferase</fullName>
    </submittedName>
</protein>
<dbReference type="Pfam" id="PF12746">
    <property type="entry name" value="GNAT_acetyltran"/>
    <property type="match status" value="1"/>
</dbReference>
<keyword evidence="2" id="KW-1185">Reference proteome</keyword>
<dbReference type="GO" id="GO:0016740">
    <property type="term" value="F:transferase activity"/>
    <property type="evidence" value="ECO:0007669"/>
    <property type="project" value="UniProtKB-KW"/>
</dbReference>
<dbReference type="EMBL" id="CP031223">
    <property type="protein sequence ID" value="QFF98954.1"/>
    <property type="molecule type" value="Genomic_DNA"/>
</dbReference>
<reference evidence="1 2" key="1">
    <citation type="submission" date="2018-07" db="EMBL/GenBank/DDBJ databases">
        <title>Complete genome sequence of Psychrobacillus sp. PB01, isolated from iceberg, and comparative genome analysis of Psychrobacillus strains.</title>
        <authorList>
            <person name="Lee P.C."/>
        </authorList>
    </citation>
    <scope>NUCLEOTIDE SEQUENCE [LARGE SCALE GENOMIC DNA]</scope>
    <source>
        <strain evidence="1 2">PB01</strain>
    </source>
</reference>
<dbReference type="Gene3D" id="3.40.630.110">
    <property type="entry name" value="GNAT acetyltransferase-like"/>
    <property type="match status" value="1"/>
</dbReference>
<dbReference type="InterPro" id="IPR016181">
    <property type="entry name" value="Acyl_CoA_acyltransferase"/>
</dbReference>
<dbReference type="RefSeq" id="WP_151699885.1">
    <property type="nucleotide sequence ID" value="NZ_CP031223.1"/>
</dbReference>
<dbReference type="InterPro" id="IPR042573">
    <property type="entry name" value="GNAT_acetyltra_N"/>
</dbReference>
<evidence type="ECO:0000313" key="1">
    <source>
        <dbReference type="EMBL" id="QFF98954.1"/>
    </source>
</evidence>